<dbReference type="AlphaFoldDB" id="A0A832WNK4"/>
<dbReference type="SUPFAM" id="SSF46785">
    <property type="entry name" value="Winged helix' DNA-binding domain"/>
    <property type="match status" value="1"/>
</dbReference>
<reference evidence="8" key="1">
    <citation type="journal article" date="2020" name="bioRxiv">
        <title>A rank-normalized archaeal taxonomy based on genome phylogeny resolves widespread incomplete and uneven classifications.</title>
        <authorList>
            <person name="Rinke C."/>
            <person name="Chuvochina M."/>
            <person name="Mussig A.J."/>
            <person name="Chaumeil P.-A."/>
            <person name="Waite D.W."/>
            <person name="Whitman W.B."/>
            <person name="Parks D.H."/>
            <person name="Hugenholtz P."/>
        </authorList>
    </citation>
    <scope>NUCLEOTIDE SEQUENCE</scope>
    <source>
        <strain evidence="8">UBA8834</strain>
    </source>
</reference>
<dbReference type="NCBIfam" id="NF040851">
    <property type="entry name" value="tran_reg_TrmB"/>
    <property type="match status" value="1"/>
</dbReference>
<dbReference type="InterPro" id="IPR036388">
    <property type="entry name" value="WH-like_DNA-bd_sf"/>
</dbReference>
<dbReference type="RefSeq" id="WP_010885122.1">
    <property type="nucleotide sequence ID" value="NZ_DUJN01000008.1"/>
</dbReference>
<sequence>MEIPPEILQSLIELGFTKYEVLTYWTLLVYGPSTAKEISIRSGIPYNRVYDTISSLKVRGFVTEIEGNPKVYAAYSPRIAFLRFKKELDEISEKLEKAISEVKREERCRPSIWRSHDFEEAIEMFKETLESSENEVIVVTPSEFFKSIRETLIGILDRGVTLSLYIDKVPDISDFEGRGNFFLRRFTKFNHLIGLADGKVVATIQNVSFMPPSPPSFKSTFKEIIFSQYSLTLEIFKESSLEVEQIMNPQDIRFFAVFHAADFVKRHLPSSTIFSEIVGRNVKTGEVEKLYGKVVGYTLSFREGVNNIQIETEKGIVKVGGMFAVIEDYESTNVRLMLES</sequence>
<dbReference type="Pfam" id="PF01978">
    <property type="entry name" value="TrmB"/>
    <property type="match status" value="1"/>
</dbReference>
<dbReference type="GeneID" id="1443357"/>
<evidence type="ECO:0000259" key="6">
    <source>
        <dbReference type="Pfam" id="PF01978"/>
    </source>
</evidence>
<dbReference type="InterPro" id="IPR051797">
    <property type="entry name" value="TrmB-like"/>
</dbReference>
<dbReference type="PANTHER" id="PTHR34293:SF1">
    <property type="entry name" value="HTH-TYPE TRANSCRIPTIONAL REGULATOR TRMBL2"/>
    <property type="match status" value="1"/>
</dbReference>
<dbReference type="PANTHER" id="PTHR34293">
    <property type="entry name" value="HTH-TYPE TRANSCRIPTIONAL REGULATOR TRMBL2"/>
    <property type="match status" value="1"/>
</dbReference>
<dbReference type="InterPro" id="IPR054965">
    <property type="entry name" value="tran_reg_TrmB"/>
</dbReference>
<name>A0A832WNK4_PYRHR</name>
<dbReference type="GO" id="GO:0003677">
    <property type="term" value="F:DNA binding"/>
    <property type="evidence" value="ECO:0007669"/>
    <property type="project" value="UniProtKB-KW"/>
</dbReference>
<keyword evidence="2" id="KW-0805">Transcription regulation</keyword>
<dbReference type="InterPro" id="IPR036390">
    <property type="entry name" value="WH_DNA-bd_sf"/>
</dbReference>
<keyword evidence="4" id="KW-0804">Transcription</keyword>
<dbReference type="EMBL" id="DUJN01000008">
    <property type="protein sequence ID" value="HII61911.1"/>
    <property type="molecule type" value="Genomic_DNA"/>
</dbReference>
<dbReference type="Pfam" id="PF11495">
    <property type="entry name" value="Regulator_TrmB"/>
    <property type="match status" value="1"/>
</dbReference>
<feature type="domain" description="Transcription regulator TrmB N-terminal" evidence="6">
    <location>
        <begin position="13"/>
        <end position="77"/>
    </location>
</feature>
<evidence type="ECO:0000256" key="4">
    <source>
        <dbReference type="ARBA" id="ARBA00023163"/>
    </source>
</evidence>
<feature type="coiled-coil region" evidence="5">
    <location>
        <begin position="81"/>
        <end position="135"/>
    </location>
</feature>
<dbReference type="InterPro" id="IPR021586">
    <property type="entry name" value="Tscrpt_reg_TrmB_C"/>
</dbReference>
<evidence type="ECO:0000256" key="2">
    <source>
        <dbReference type="ARBA" id="ARBA00023015"/>
    </source>
</evidence>
<dbReference type="InterPro" id="IPR002831">
    <property type="entry name" value="Tscrpt_reg_TrmB_N"/>
</dbReference>
<evidence type="ECO:0000256" key="3">
    <source>
        <dbReference type="ARBA" id="ARBA00023125"/>
    </source>
</evidence>
<dbReference type="Gene3D" id="1.10.10.10">
    <property type="entry name" value="Winged helix-like DNA-binding domain superfamily/Winged helix DNA-binding domain"/>
    <property type="match status" value="1"/>
</dbReference>
<dbReference type="SUPFAM" id="SSF159071">
    <property type="entry name" value="TrmB C-terminal domain-like"/>
    <property type="match status" value="1"/>
</dbReference>
<evidence type="ECO:0000256" key="5">
    <source>
        <dbReference type="SAM" id="Coils"/>
    </source>
</evidence>
<dbReference type="Proteomes" id="UP000617544">
    <property type="component" value="Unassembled WGS sequence"/>
</dbReference>
<dbReference type="OMA" id="MEMHPET"/>
<evidence type="ECO:0000259" key="7">
    <source>
        <dbReference type="Pfam" id="PF11495"/>
    </source>
</evidence>
<keyword evidence="5" id="KW-0175">Coiled coil</keyword>
<keyword evidence="3" id="KW-0238">DNA-binding</keyword>
<comment type="caution">
    <text evidence="8">The sequence shown here is derived from an EMBL/GenBank/DDBJ whole genome shotgun (WGS) entry which is preliminary data.</text>
</comment>
<dbReference type="Gene3D" id="3.30.870.10">
    <property type="entry name" value="Endonuclease Chain A"/>
    <property type="match status" value="1"/>
</dbReference>
<proteinExistence type="inferred from homology"/>
<feature type="domain" description="Transcription regulator TrmB C-terminal" evidence="7">
    <location>
        <begin position="112"/>
        <end position="337"/>
    </location>
</feature>
<comment type="similarity">
    <text evidence="1">Belongs to the transcriptional regulator TrmB family.</text>
</comment>
<evidence type="ECO:0000256" key="1">
    <source>
        <dbReference type="ARBA" id="ARBA00007287"/>
    </source>
</evidence>
<evidence type="ECO:0000313" key="8">
    <source>
        <dbReference type="EMBL" id="HII61911.1"/>
    </source>
</evidence>
<evidence type="ECO:0000313" key="9">
    <source>
        <dbReference type="Proteomes" id="UP000617544"/>
    </source>
</evidence>
<gene>
    <name evidence="8" type="ORF">HA331_09295</name>
</gene>
<accession>A0A832WNK4</accession>
<dbReference type="Gene3D" id="2.30.30.690">
    <property type="match status" value="1"/>
</dbReference>
<protein>
    <submittedName>
        <fullName evidence="8">TrmB family transcriptional regulator</fullName>
    </submittedName>
</protein>
<dbReference type="SUPFAM" id="SSF56024">
    <property type="entry name" value="Phospholipase D/nuclease"/>
    <property type="match status" value="1"/>
</dbReference>
<organism evidence="8 9">
    <name type="scientific">Pyrococcus horikoshii</name>
    <dbReference type="NCBI Taxonomy" id="53953"/>
    <lineage>
        <taxon>Archaea</taxon>
        <taxon>Methanobacteriati</taxon>
        <taxon>Methanobacteriota</taxon>
        <taxon>Thermococci</taxon>
        <taxon>Thermococcales</taxon>
        <taxon>Thermococcaceae</taxon>
        <taxon>Pyrococcus</taxon>
    </lineage>
</organism>